<gene>
    <name evidence="6" type="ORF">MAG551_02046</name>
</gene>
<evidence type="ECO:0000256" key="2">
    <source>
        <dbReference type="ARBA" id="ARBA00022801"/>
    </source>
</evidence>
<dbReference type="InterPro" id="IPR004843">
    <property type="entry name" value="Calcineurin-like_PHP"/>
</dbReference>
<evidence type="ECO:0000259" key="5">
    <source>
        <dbReference type="Pfam" id="PF00149"/>
    </source>
</evidence>
<dbReference type="Gene3D" id="3.60.21.10">
    <property type="match status" value="1"/>
</dbReference>
<comment type="caution">
    <text evidence="6">The sequence shown here is derived from an EMBL/GenBank/DDBJ whole genome shotgun (WGS) entry which is preliminary data.</text>
</comment>
<evidence type="ECO:0000256" key="4">
    <source>
        <dbReference type="ARBA" id="ARBA00025742"/>
    </source>
</evidence>
<dbReference type="InterPro" id="IPR050884">
    <property type="entry name" value="CNP_phosphodiesterase-III"/>
</dbReference>
<dbReference type="Proteomes" id="UP000722750">
    <property type="component" value="Unassembled WGS sequence"/>
</dbReference>
<protein>
    <submittedName>
        <fullName evidence="6">3',5'-cyclic adenosine monophosphate phosphodiesterase CpdA</fullName>
    </submittedName>
</protein>
<dbReference type="SUPFAM" id="SSF56300">
    <property type="entry name" value="Metallo-dependent phosphatases"/>
    <property type="match status" value="1"/>
</dbReference>
<dbReference type="EMBL" id="JAANXD010000077">
    <property type="protein sequence ID" value="MBS1258982.1"/>
    <property type="molecule type" value="Genomic_DNA"/>
</dbReference>
<dbReference type="GO" id="GO:0016787">
    <property type="term" value="F:hydrolase activity"/>
    <property type="evidence" value="ECO:0007669"/>
    <property type="project" value="UniProtKB-KW"/>
</dbReference>
<evidence type="ECO:0000256" key="3">
    <source>
        <dbReference type="ARBA" id="ARBA00023004"/>
    </source>
</evidence>
<evidence type="ECO:0000256" key="1">
    <source>
        <dbReference type="ARBA" id="ARBA00022723"/>
    </source>
</evidence>
<feature type="domain" description="Calcineurin-like phosphoesterase" evidence="5">
    <location>
        <begin position="65"/>
        <end position="275"/>
    </location>
</feature>
<comment type="similarity">
    <text evidence="4">Belongs to the cyclic nucleotide phosphodiesterase class-III family.</text>
</comment>
<dbReference type="InterPro" id="IPR029052">
    <property type="entry name" value="Metallo-depent_PP-like"/>
</dbReference>
<keyword evidence="3" id="KW-0408">Iron</keyword>
<dbReference type="AlphaFoldDB" id="A0A941W4I1"/>
<accession>A0A941W4I1</accession>
<proteinExistence type="inferred from homology"/>
<keyword evidence="2" id="KW-0378">Hydrolase</keyword>
<evidence type="ECO:0000313" key="7">
    <source>
        <dbReference type="Proteomes" id="UP000722750"/>
    </source>
</evidence>
<keyword evidence="1" id="KW-0479">Metal-binding</keyword>
<name>A0A941W4I1_9BACT</name>
<organism evidence="6 7">
    <name type="scientific">Candidatus Scalindua arabica</name>
    <dbReference type="NCBI Taxonomy" id="1127984"/>
    <lineage>
        <taxon>Bacteria</taxon>
        <taxon>Pseudomonadati</taxon>
        <taxon>Planctomycetota</taxon>
        <taxon>Candidatus Brocadiia</taxon>
        <taxon>Candidatus Brocadiales</taxon>
        <taxon>Candidatus Scalinduaceae</taxon>
        <taxon>Candidatus Scalindua</taxon>
    </lineage>
</organism>
<sequence length="364" mass="40615">MNEDTAKNTTSQLEERLNRRDFVKFGLTIGKAVFIGGVLIGNFTGCTTASKKADKTKAGKEAPVKFVHITDTHVTFTGRNKTSLFEESFNIFRDIIGQINEMGDIDFILFGGDNINNTDPGTKGFDEFMNIMSSVKIPYFAQFGNREVSPIPPGVALSKEQYAEKMKGHGLDISSYSWSVSPVPGLRILGLDTTIEGHDNGKISQTEIKWIKEEVAKYPNDMIITLGHHLLLPTWGNRDIPKWKKKYLLKNYLEVNTILEGAPQVKACLMGHHHISKVQTVNGLHYIASPAAVQYPHAFRTITINDNEAKLQFHQVRNKRIIELGKHNLLTSKNAEEYAGGKADDILAYCHGSEGDNNVTLKIR</sequence>
<dbReference type="GO" id="GO:0046872">
    <property type="term" value="F:metal ion binding"/>
    <property type="evidence" value="ECO:0007669"/>
    <property type="project" value="UniProtKB-KW"/>
</dbReference>
<dbReference type="PANTHER" id="PTHR42988:SF2">
    <property type="entry name" value="CYCLIC NUCLEOTIDE PHOSPHODIESTERASE CBUA0032-RELATED"/>
    <property type="match status" value="1"/>
</dbReference>
<dbReference type="PANTHER" id="PTHR42988">
    <property type="entry name" value="PHOSPHOHYDROLASE"/>
    <property type="match status" value="1"/>
</dbReference>
<evidence type="ECO:0000313" key="6">
    <source>
        <dbReference type="EMBL" id="MBS1258982.1"/>
    </source>
</evidence>
<reference evidence="6" key="1">
    <citation type="journal article" date="2021" name="ISME J.">
        <title>Fine-scale metabolic discontinuity in a stratified prokaryote microbiome of a Red Sea deep halocline.</title>
        <authorList>
            <person name="Michoud G."/>
            <person name="Ngugi D.K."/>
            <person name="Barozzi A."/>
            <person name="Merlino G."/>
            <person name="Calleja M.L."/>
            <person name="Delgado-Huertas A."/>
            <person name="Moran X.A.G."/>
            <person name="Daffonchio D."/>
        </authorList>
    </citation>
    <scope>NUCLEOTIDE SEQUENCE</scope>
    <source>
        <strain evidence="6">SuakinDeep_MAG55_1</strain>
    </source>
</reference>
<dbReference type="Pfam" id="PF00149">
    <property type="entry name" value="Metallophos"/>
    <property type="match status" value="1"/>
</dbReference>